<sequence length="104" mass="11307">MLYGGISIFKKAFIIGFSVAAVLTLLGIFTKNLELYGSITLGIGIVFVVISGLLGGVFATPDQLRANYHSENKEDRRKRSNVLLVSATIAVPNLLLGFLLLYFN</sequence>
<dbReference type="Proteomes" id="UP001597383">
    <property type="component" value="Unassembled WGS sequence"/>
</dbReference>
<feature type="transmembrane region" description="Helical" evidence="1">
    <location>
        <begin position="12"/>
        <end position="29"/>
    </location>
</feature>
<dbReference type="EMBL" id="JBHUHQ010000002">
    <property type="protein sequence ID" value="MFD2042844.1"/>
    <property type="molecule type" value="Genomic_DNA"/>
</dbReference>
<comment type="caution">
    <text evidence="2">The sequence shown here is derived from an EMBL/GenBank/DDBJ whole genome shotgun (WGS) entry which is preliminary data.</text>
</comment>
<gene>
    <name evidence="2" type="ORF">ACFSJF_00775</name>
</gene>
<evidence type="ECO:0000313" key="3">
    <source>
        <dbReference type="Proteomes" id="UP001597383"/>
    </source>
</evidence>
<feature type="transmembrane region" description="Helical" evidence="1">
    <location>
        <begin position="35"/>
        <end position="60"/>
    </location>
</feature>
<evidence type="ECO:0000313" key="2">
    <source>
        <dbReference type="EMBL" id="MFD2042844.1"/>
    </source>
</evidence>
<feature type="transmembrane region" description="Helical" evidence="1">
    <location>
        <begin position="81"/>
        <end position="103"/>
    </location>
</feature>
<dbReference type="RefSeq" id="WP_377554942.1">
    <property type="nucleotide sequence ID" value="NZ_JBHUHQ010000002.1"/>
</dbReference>
<keyword evidence="1" id="KW-1133">Transmembrane helix</keyword>
<proteinExistence type="predicted"/>
<organism evidence="2 3">
    <name type="scientific">Ornithinibacillus salinisoli</name>
    <dbReference type="NCBI Taxonomy" id="1848459"/>
    <lineage>
        <taxon>Bacteria</taxon>
        <taxon>Bacillati</taxon>
        <taxon>Bacillota</taxon>
        <taxon>Bacilli</taxon>
        <taxon>Bacillales</taxon>
        <taxon>Bacillaceae</taxon>
        <taxon>Ornithinibacillus</taxon>
    </lineage>
</organism>
<dbReference type="InterPro" id="IPR035167">
    <property type="entry name" value="DUF5316"/>
</dbReference>
<keyword evidence="1" id="KW-0812">Transmembrane</keyword>
<reference evidence="3" key="1">
    <citation type="journal article" date="2019" name="Int. J. Syst. Evol. Microbiol.">
        <title>The Global Catalogue of Microorganisms (GCM) 10K type strain sequencing project: providing services to taxonomists for standard genome sequencing and annotation.</title>
        <authorList>
            <consortium name="The Broad Institute Genomics Platform"/>
            <consortium name="The Broad Institute Genome Sequencing Center for Infectious Disease"/>
            <person name="Wu L."/>
            <person name="Ma J."/>
        </authorList>
    </citation>
    <scope>NUCLEOTIDE SEQUENCE [LARGE SCALE GENOMIC DNA]</scope>
    <source>
        <strain evidence="3">R28</strain>
    </source>
</reference>
<name>A0ABW4VT73_9BACI</name>
<protein>
    <submittedName>
        <fullName evidence="2">DUF5316 family protein</fullName>
    </submittedName>
</protein>
<keyword evidence="3" id="KW-1185">Reference proteome</keyword>
<dbReference type="Pfam" id="PF17247">
    <property type="entry name" value="DUF5316"/>
    <property type="match status" value="1"/>
</dbReference>
<accession>A0ABW4VT73</accession>
<evidence type="ECO:0000256" key="1">
    <source>
        <dbReference type="SAM" id="Phobius"/>
    </source>
</evidence>
<keyword evidence="1" id="KW-0472">Membrane</keyword>